<sequence>MSTPTMAASTPETIAEIGRTFYESLVARDWSALRRFVRDDATWTLPGDNLISGCIVGGDAVVEHLRTIAGFGVHFKLDHIVVSRQNVALLLHNTGRRGDVVLDEHVATVCRLEGGRIAAIETYLSDVPGMNAFFVRAA</sequence>
<feature type="domain" description="SnoaL-like" evidence="1">
    <location>
        <begin position="19"/>
        <end position="119"/>
    </location>
</feature>
<evidence type="ECO:0000313" key="3">
    <source>
        <dbReference type="Proteomes" id="UP001374803"/>
    </source>
</evidence>
<keyword evidence="3" id="KW-1185">Reference proteome</keyword>
<dbReference type="CDD" id="cd00531">
    <property type="entry name" value="NTF2_like"/>
    <property type="match status" value="1"/>
</dbReference>
<dbReference type="InterPro" id="IPR037401">
    <property type="entry name" value="SnoaL-like"/>
</dbReference>
<evidence type="ECO:0000259" key="1">
    <source>
        <dbReference type="Pfam" id="PF12680"/>
    </source>
</evidence>
<dbReference type="InterPro" id="IPR032710">
    <property type="entry name" value="NTF2-like_dom_sf"/>
</dbReference>
<name>A0ABZ2L7H1_9BACT</name>
<dbReference type="Proteomes" id="UP001374803">
    <property type="component" value="Chromosome"/>
</dbReference>
<reference evidence="2" key="1">
    <citation type="submission" date="2021-12" db="EMBL/GenBank/DDBJ databases">
        <title>Discovery of the Pendulisporaceae a myxobacterial family with distinct sporulation behavior and unique specialized metabolism.</title>
        <authorList>
            <person name="Garcia R."/>
            <person name="Popoff A."/>
            <person name="Bader C.D."/>
            <person name="Loehr J."/>
            <person name="Walesch S."/>
            <person name="Walt C."/>
            <person name="Boldt J."/>
            <person name="Bunk B."/>
            <person name="Haeckl F.J.F.P.J."/>
            <person name="Gunesch A.P."/>
            <person name="Birkelbach J."/>
            <person name="Nuebel U."/>
            <person name="Pietschmann T."/>
            <person name="Bach T."/>
            <person name="Mueller R."/>
        </authorList>
    </citation>
    <scope>NUCLEOTIDE SEQUENCE</scope>
    <source>
        <strain evidence="2">MSr11367</strain>
    </source>
</reference>
<evidence type="ECO:0000313" key="2">
    <source>
        <dbReference type="EMBL" id="WXB06828.1"/>
    </source>
</evidence>
<dbReference type="Pfam" id="PF12680">
    <property type="entry name" value="SnoaL_2"/>
    <property type="match status" value="1"/>
</dbReference>
<organism evidence="2 3">
    <name type="scientific">Pendulispora rubella</name>
    <dbReference type="NCBI Taxonomy" id="2741070"/>
    <lineage>
        <taxon>Bacteria</taxon>
        <taxon>Pseudomonadati</taxon>
        <taxon>Myxococcota</taxon>
        <taxon>Myxococcia</taxon>
        <taxon>Myxococcales</taxon>
        <taxon>Sorangiineae</taxon>
        <taxon>Pendulisporaceae</taxon>
        <taxon>Pendulispora</taxon>
    </lineage>
</organism>
<protein>
    <submittedName>
        <fullName evidence="2">Nuclear transport factor 2 family protein</fullName>
    </submittedName>
</protein>
<proteinExistence type="predicted"/>
<dbReference type="SUPFAM" id="SSF54427">
    <property type="entry name" value="NTF2-like"/>
    <property type="match status" value="1"/>
</dbReference>
<gene>
    <name evidence="2" type="ORF">LVJ94_06220</name>
</gene>
<accession>A0ABZ2L7H1</accession>
<dbReference type="RefSeq" id="WP_394836486.1">
    <property type="nucleotide sequence ID" value="NZ_CP089929.1"/>
</dbReference>
<dbReference type="Gene3D" id="3.10.450.50">
    <property type="match status" value="1"/>
</dbReference>
<dbReference type="EMBL" id="CP089983">
    <property type="protein sequence ID" value="WXB06828.1"/>
    <property type="molecule type" value="Genomic_DNA"/>
</dbReference>